<name>Q22KE8_TETTS</name>
<feature type="compositionally biased region" description="Polar residues" evidence="1">
    <location>
        <begin position="65"/>
        <end position="81"/>
    </location>
</feature>
<feature type="compositionally biased region" description="Low complexity" evidence="1">
    <location>
        <begin position="363"/>
        <end position="379"/>
    </location>
</feature>
<dbReference type="EMBL" id="GG662498">
    <property type="protein sequence ID" value="EAR85851.4"/>
    <property type="molecule type" value="Genomic_DNA"/>
</dbReference>
<dbReference type="InParanoid" id="Q22KE8"/>
<protein>
    <submittedName>
        <fullName evidence="2">Uncharacterized protein</fullName>
    </submittedName>
</protein>
<accession>Q22KE8</accession>
<evidence type="ECO:0000313" key="3">
    <source>
        <dbReference type="Proteomes" id="UP000009168"/>
    </source>
</evidence>
<reference evidence="3" key="1">
    <citation type="journal article" date="2006" name="PLoS Biol.">
        <title>Macronuclear genome sequence of the ciliate Tetrahymena thermophila, a model eukaryote.</title>
        <authorList>
            <person name="Eisen J.A."/>
            <person name="Coyne R.S."/>
            <person name="Wu M."/>
            <person name="Wu D."/>
            <person name="Thiagarajan M."/>
            <person name="Wortman J.R."/>
            <person name="Badger J.H."/>
            <person name="Ren Q."/>
            <person name="Amedeo P."/>
            <person name="Jones K.M."/>
            <person name="Tallon L.J."/>
            <person name="Delcher A.L."/>
            <person name="Salzberg S.L."/>
            <person name="Silva J.C."/>
            <person name="Haas B.J."/>
            <person name="Majoros W.H."/>
            <person name="Farzad M."/>
            <person name="Carlton J.M."/>
            <person name="Smith R.K. Jr."/>
            <person name="Garg J."/>
            <person name="Pearlman R.E."/>
            <person name="Karrer K.M."/>
            <person name="Sun L."/>
            <person name="Manning G."/>
            <person name="Elde N.C."/>
            <person name="Turkewitz A.P."/>
            <person name="Asai D.J."/>
            <person name="Wilkes D.E."/>
            <person name="Wang Y."/>
            <person name="Cai H."/>
            <person name="Collins K."/>
            <person name="Stewart B.A."/>
            <person name="Lee S.R."/>
            <person name="Wilamowska K."/>
            <person name="Weinberg Z."/>
            <person name="Ruzzo W.L."/>
            <person name="Wloga D."/>
            <person name="Gaertig J."/>
            <person name="Frankel J."/>
            <person name="Tsao C.-C."/>
            <person name="Gorovsky M.A."/>
            <person name="Keeling P.J."/>
            <person name="Waller R.F."/>
            <person name="Patron N.J."/>
            <person name="Cherry J.M."/>
            <person name="Stover N.A."/>
            <person name="Krieger C.J."/>
            <person name="del Toro C."/>
            <person name="Ryder H.F."/>
            <person name="Williamson S.C."/>
            <person name="Barbeau R.A."/>
            <person name="Hamilton E.P."/>
            <person name="Orias E."/>
        </authorList>
    </citation>
    <scope>NUCLEOTIDE SEQUENCE [LARGE SCALE GENOMIC DNA]</scope>
    <source>
        <strain evidence="3">SB210</strain>
    </source>
</reference>
<dbReference type="GeneID" id="7824673"/>
<evidence type="ECO:0000256" key="1">
    <source>
        <dbReference type="SAM" id="MobiDB-lite"/>
    </source>
</evidence>
<evidence type="ECO:0000313" key="2">
    <source>
        <dbReference type="EMBL" id="EAR85851.4"/>
    </source>
</evidence>
<sequence length="601" mass="68818">MSTKNSQLRESFYKNAKQAANIKQPTQDNQAKVPFNYSQQKKASYKDLSPSSGVNLSTQFFNNPYNSTKNRANNRSNNISPLNRFISPKVNGPQDCKIGQKRAQSSCRPSINNQNNYDGSQFSILDQFKMSPQMPLNLGRSQELQQIHMQQPQNNQSQKRKIRMLRQSIGSRQATRHDEPVVEDFEYINNSSNINTNFNFMDQTPVSRKSQQRKDSTNQNQQRIPNYSQMYSKHNAPPQISPNNIGDAYFKNSVFQSNTPISVITPSSYGNHINQNNPQNPVIIKNSINNISVQIGNCNDMNHSFKLSNKHSKDIVNDNQLYDFNLENMDSSCLPTEQVCRIDTNISDDRINTQTTNKELMINRNNNNNSKSFEQNSNSQDERQTRIYALQNYLKNTQTTKYSRNQRRSVAHSSHAANQVKQIAENNLMHSESKQSKNSTTVSNLNTNNITKISDENQIPEYQQTIKKQLNCIQVCDPSSANMMGATAAPRNKSPMPQNLFQKFDQNIQMLGKTDPCNLKVNKNDKNMNGLIDPTLNSKQGNSGFNKQNQIKGDQSTVVPYMSQQIPQIPQEINNQDVEELHFQFVEFQQKCKEWLKKIEI</sequence>
<dbReference type="AlphaFoldDB" id="Q22KE8"/>
<feature type="compositionally biased region" description="Polar residues" evidence="1">
    <location>
        <begin position="102"/>
        <end position="116"/>
    </location>
</feature>
<organism evidence="2 3">
    <name type="scientific">Tetrahymena thermophila (strain SB210)</name>
    <dbReference type="NCBI Taxonomy" id="312017"/>
    <lineage>
        <taxon>Eukaryota</taxon>
        <taxon>Sar</taxon>
        <taxon>Alveolata</taxon>
        <taxon>Ciliophora</taxon>
        <taxon>Intramacronucleata</taxon>
        <taxon>Oligohymenophorea</taxon>
        <taxon>Hymenostomatida</taxon>
        <taxon>Tetrahymenina</taxon>
        <taxon>Tetrahymenidae</taxon>
        <taxon>Tetrahymena</taxon>
    </lineage>
</organism>
<feature type="region of interest" description="Disordered" evidence="1">
    <location>
        <begin position="65"/>
        <end position="116"/>
    </location>
</feature>
<dbReference type="KEGG" id="tet:TTHERM_00313330"/>
<feature type="region of interest" description="Disordered" evidence="1">
    <location>
        <begin position="196"/>
        <end position="226"/>
    </location>
</feature>
<dbReference type="Proteomes" id="UP000009168">
    <property type="component" value="Unassembled WGS sequence"/>
</dbReference>
<feature type="compositionally biased region" description="Polar residues" evidence="1">
    <location>
        <begin position="217"/>
        <end position="226"/>
    </location>
</feature>
<feature type="region of interest" description="Disordered" evidence="1">
    <location>
        <begin position="1"/>
        <end position="34"/>
    </location>
</feature>
<keyword evidence="3" id="KW-1185">Reference proteome</keyword>
<dbReference type="HOGENOM" id="CLU_429321_0_0_1"/>
<proteinExistence type="predicted"/>
<gene>
    <name evidence="2" type="ORF">TTHERM_00313330</name>
</gene>
<dbReference type="RefSeq" id="XP_001033514.4">
    <property type="nucleotide sequence ID" value="XM_001033514.4"/>
</dbReference>
<feature type="region of interest" description="Disordered" evidence="1">
    <location>
        <begin position="363"/>
        <end position="382"/>
    </location>
</feature>
<feature type="compositionally biased region" description="Polar residues" evidence="1">
    <location>
        <begin position="21"/>
        <end position="34"/>
    </location>
</feature>